<dbReference type="InterPro" id="IPR002110">
    <property type="entry name" value="Ankyrin_rpt"/>
</dbReference>
<reference evidence="4 5" key="1">
    <citation type="submission" date="2017-10" db="EMBL/GenBank/DDBJ databases">
        <title>Comparative genomics in systemic dimorphic fungi from Ajellomycetaceae.</title>
        <authorList>
            <person name="Munoz J.F."/>
            <person name="Mcewen J.G."/>
            <person name="Clay O.K."/>
            <person name="Cuomo C.A."/>
        </authorList>
    </citation>
    <scope>NUCLEOTIDE SEQUENCE [LARGE SCALE GENOMIC DNA]</scope>
    <source>
        <strain evidence="4 5">UAMH4076</strain>
    </source>
</reference>
<dbReference type="STRING" id="73230.A0A2B7ZPP2"/>
<evidence type="ECO:0000256" key="2">
    <source>
        <dbReference type="ARBA" id="ARBA00023043"/>
    </source>
</evidence>
<dbReference type="EMBL" id="PDND01000026">
    <property type="protein sequence ID" value="PGH35168.1"/>
    <property type="molecule type" value="Genomic_DNA"/>
</dbReference>
<accession>A0A2B7ZPP2</accession>
<dbReference type="SUPFAM" id="SSF48403">
    <property type="entry name" value="Ankyrin repeat"/>
    <property type="match status" value="1"/>
</dbReference>
<dbReference type="Proteomes" id="UP000226031">
    <property type="component" value="Unassembled WGS sequence"/>
</dbReference>
<feature type="repeat" description="ANK" evidence="3">
    <location>
        <begin position="146"/>
        <end position="178"/>
    </location>
</feature>
<protein>
    <submittedName>
        <fullName evidence="4">Uncharacterized protein</fullName>
    </submittedName>
</protein>
<evidence type="ECO:0000313" key="5">
    <source>
        <dbReference type="Proteomes" id="UP000226031"/>
    </source>
</evidence>
<organism evidence="4 5">
    <name type="scientific">[Emmonsia] crescens</name>
    <dbReference type="NCBI Taxonomy" id="73230"/>
    <lineage>
        <taxon>Eukaryota</taxon>
        <taxon>Fungi</taxon>
        <taxon>Dikarya</taxon>
        <taxon>Ascomycota</taxon>
        <taxon>Pezizomycotina</taxon>
        <taxon>Eurotiomycetes</taxon>
        <taxon>Eurotiomycetidae</taxon>
        <taxon>Onygenales</taxon>
        <taxon>Ajellomycetaceae</taxon>
        <taxon>Emergomyces</taxon>
    </lineage>
</organism>
<keyword evidence="2 3" id="KW-0040">ANK repeat</keyword>
<evidence type="ECO:0000256" key="3">
    <source>
        <dbReference type="PROSITE-ProRule" id="PRU00023"/>
    </source>
</evidence>
<feature type="repeat" description="ANK" evidence="3">
    <location>
        <begin position="112"/>
        <end position="136"/>
    </location>
</feature>
<proteinExistence type="predicted"/>
<dbReference type="PANTHER" id="PTHR24171:SF9">
    <property type="entry name" value="ANKYRIN REPEAT DOMAIN-CONTAINING PROTEIN 39"/>
    <property type="match status" value="1"/>
</dbReference>
<comment type="caution">
    <text evidence="4">The sequence shown here is derived from an EMBL/GenBank/DDBJ whole genome shotgun (WGS) entry which is preliminary data.</text>
</comment>
<dbReference type="AlphaFoldDB" id="A0A2B7ZPP2"/>
<dbReference type="InterPro" id="IPR036770">
    <property type="entry name" value="Ankyrin_rpt-contain_sf"/>
</dbReference>
<dbReference type="SMART" id="SM00248">
    <property type="entry name" value="ANK"/>
    <property type="match status" value="4"/>
</dbReference>
<keyword evidence="5" id="KW-1185">Reference proteome</keyword>
<evidence type="ECO:0000313" key="4">
    <source>
        <dbReference type="EMBL" id="PGH35168.1"/>
    </source>
</evidence>
<dbReference type="VEuPathDB" id="FungiDB:EMCG_08874"/>
<keyword evidence="1" id="KW-0677">Repeat</keyword>
<feature type="repeat" description="ANK" evidence="3">
    <location>
        <begin position="66"/>
        <end position="98"/>
    </location>
</feature>
<name>A0A2B7ZPP2_9EURO</name>
<gene>
    <name evidence="4" type="ORF">GX50_01980</name>
</gene>
<dbReference type="PROSITE" id="PS50297">
    <property type="entry name" value="ANK_REP_REGION"/>
    <property type="match status" value="2"/>
</dbReference>
<dbReference type="PROSITE" id="PS50088">
    <property type="entry name" value="ANK_REPEAT"/>
    <property type="match status" value="3"/>
</dbReference>
<dbReference type="Pfam" id="PF12796">
    <property type="entry name" value="Ank_2"/>
    <property type="match status" value="2"/>
</dbReference>
<evidence type="ECO:0000256" key="1">
    <source>
        <dbReference type="ARBA" id="ARBA00022737"/>
    </source>
</evidence>
<dbReference type="PANTHER" id="PTHR24171">
    <property type="entry name" value="ANKYRIN REPEAT DOMAIN-CONTAINING PROTEIN 39-RELATED"/>
    <property type="match status" value="1"/>
</dbReference>
<sequence length="251" mass="28182">MEGLNLAASRGNEEAVKLLLRGNVHQEHAFFGSGWRPLIEATRQGHIEVVELLLSEQARRWPGYSSQWQPLFWAAYGGYEEIVRLLLVAGASVDMGQFVIDGGNTGPFLLFEGSTPLSAAVMNGHKVVAELLIETGNVDVNTRDEYGWTPLTWAARNRDEEMVYLWLENGANSEYIDAPSAIPAPRYGIILTGHIPPQHTRDRQSIKPTASLSPSSRADVLPHYFSREVNDDFQSGFNRFYPYFYYPLSFT</sequence>
<dbReference type="Gene3D" id="1.25.40.20">
    <property type="entry name" value="Ankyrin repeat-containing domain"/>
    <property type="match status" value="2"/>
</dbReference>